<reference evidence="4" key="1">
    <citation type="submission" date="2025-08" db="UniProtKB">
        <authorList>
            <consortium name="RefSeq"/>
        </authorList>
    </citation>
    <scope>IDENTIFICATION</scope>
    <source>
        <tissue evidence="4">Muscle</tissue>
    </source>
</reference>
<evidence type="ECO:0000256" key="2">
    <source>
        <dbReference type="SAM" id="Phobius"/>
    </source>
</evidence>
<sequence>SIDVKFGLVPYNDSNIIITEASLQDSVDDLMRKINSGELKLTDLSGKQLTLVRMSTATTTTTPAPPDNSFDFTPVIFGVVVGVFVLMIVLVIMTAIVVKLMNGRDNRISPNDSTTKAKGNRDEESEVSSTGGGYGKQGESFRRQSVPSAPVYRPPTDGEIKKTPRPPSSVRRELKIDEE</sequence>
<keyword evidence="2" id="KW-1133">Transmembrane helix</keyword>
<evidence type="ECO:0000313" key="4">
    <source>
        <dbReference type="RefSeq" id="XP_022258156.1"/>
    </source>
</evidence>
<evidence type="ECO:0000256" key="1">
    <source>
        <dbReference type="SAM" id="MobiDB-lite"/>
    </source>
</evidence>
<proteinExistence type="predicted"/>
<keyword evidence="3" id="KW-1185">Reference proteome</keyword>
<name>A0ABM1TQK0_LIMPO</name>
<feature type="compositionally biased region" description="Basic and acidic residues" evidence="1">
    <location>
        <begin position="170"/>
        <end position="179"/>
    </location>
</feature>
<protein>
    <submittedName>
        <fullName evidence="4">Uncharacterized protein LOC111089612</fullName>
    </submittedName>
</protein>
<evidence type="ECO:0000313" key="3">
    <source>
        <dbReference type="Proteomes" id="UP000694941"/>
    </source>
</evidence>
<organism evidence="3 4">
    <name type="scientific">Limulus polyphemus</name>
    <name type="common">Atlantic horseshoe crab</name>
    <dbReference type="NCBI Taxonomy" id="6850"/>
    <lineage>
        <taxon>Eukaryota</taxon>
        <taxon>Metazoa</taxon>
        <taxon>Ecdysozoa</taxon>
        <taxon>Arthropoda</taxon>
        <taxon>Chelicerata</taxon>
        <taxon>Merostomata</taxon>
        <taxon>Xiphosura</taxon>
        <taxon>Limulidae</taxon>
        <taxon>Limulus</taxon>
    </lineage>
</organism>
<gene>
    <name evidence="4" type="primary">LOC111089612</name>
</gene>
<feature type="compositionally biased region" description="Polar residues" evidence="1">
    <location>
        <begin position="108"/>
        <end position="117"/>
    </location>
</feature>
<dbReference type="Proteomes" id="UP000694941">
    <property type="component" value="Unplaced"/>
</dbReference>
<dbReference type="RefSeq" id="XP_022258156.1">
    <property type="nucleotide sequence ID" value="XM_022402448.1"/>
</dbReference>
<dbReference type="GeneID" id="111089612"/>
<feature type="region of interest" description="Disordered" evidence="1">
    <location>
        <begin position="104"/>
        <end position="179"/>
    </location>
</feature>
<feature type="transmembrane region" description="Helical" evidence="2">
    <location>
        <begin position="75"/>
        <end position="98"/>
    </location>
</feature>
<accession>A0ABM1TQK0</accession>
<keyword evidence="2" id="KW-0812">Transmembrane</keyword>
<keyword evidence="2" id="KW-0472">Membrane</keyword>
<feature type="non-terminal residue" evidence="4">
    <location>
        <position position="1"/>
    </location>
</feature>